<dbReference type="Gene3D" id="3.30.1120.10">
    <property type="match status" value="1"/>
</dbReference>
<dbReference type="CDD" id="cd16144">
    <property type="entry name" value="ARS_like"/>
    <property type="match status" value="1"/>
</dbReference>
<comment type="caution">
    <text evidence="9">The sequence shown here is derived from an EMBL/GenBank/DDBJ whole genome shotgun (WGS) entry which is preliminary data.</text>
</comment>
<dbReference type="InterPro" id="IPR000917">
    <property type="entry name" value="Sulfatase_N"/>
</dbReference>
<evidence type="ECO:0000256" key="5">
    <source>
        <dbReference type="ARBA" id="ARBA00022801"/>
    </source>
</evidence>
<protein>
    <submittedName>
        <fullName evidence="9">Arylsulfatase A-like enzyme</fullName>
    </submittedName>
</protein>
<feature type="domain" description="Sulfatase N-terminal" evidence="8">
    <location>
        <begin position="32"/>
        <end position="340"/>
    </location>
</feature>
<reference evidence="9" key="1">
    <citation type="submission" date="2022-08" db="EMBL/GenBank/DDBJ databases">
        <title>Genomic Encyclopedia of Type Strains, Phase V (KMG-V): Genome sequencing to study the core and pangenomes of soil and plant-associated prokaryotes.</title>
        <authorList>
            <person name="Whitman W."/>
        </authorList>
    </citation>
    <scope>NUCLEOTIDE SEQUENCE</scope>
    <source>
        <strain evidence="9">SP3049</strain>
    </source>
</reference>
<dbReference type="Proteomes" id="UP001155057">
    <property type="component" value="Unassembled WGS sequence"/>
</dbReference>
<dbReference type="SUPFAM" id="SSF53649">
    <property type="entry name" value="Alkaline phosphatase-like"/>
    <property type="match status" value="1"/>
</dbReference>
<name>A0A9X2Q6Z4_9BACT</name>
<dbReference type="InterPro" id="IPR017850">
    <property type="entry name" value="Alkaline_phosphatase_core_sf"/>
</dbReference>
<comment type="similarity">
    <text evidence="2">Belongs to the sulfatase family.</text>
</comment>
<evidence type="ECO:0000256" key="6">
    <source>
        <dbReference type="ARBA" id="ARBA00022837"/>
    </source>
</evidence>
<dbReference type="PANTHER" id="PTHR42693:SF42">
    <property type="entry name" value="ARYLSULFATASE G"/>
    <property type="match status" value="1"/>
</dbReference>
<keyword evidence="6" id="KW-0106">Calcium</keyword>
<evidence type="ECO:0000256" key="4">
    <source>
        <dbReference type="ARBA" id="ARBA00022729"/>
    </source>
</evidence>
<evidence type="ECO:0000313" key="9">
    <source>
        <dbReference type="EMBL" id="MCS3711324.1"/>
    </source>
</evidence>
<keyword evidence="3" id="KW-0479">Metal-binding</keyword>
<evidence type="ECO:0000259" key="8">
    <source>
        <dbReference type="Pfam" id="PF00884"/>
    </source>
</evidence>
<comment type="cofactor">
    <cofactor evidence="1">
        <name>Ca(2+)</name>
        <dbReference type="ChEBI" id="CHEBI:29108"/>
    </cofactor>
</comment>
<evidence type="ECO:0000256" key="3">
    <source>
        <dbReference type="ARBA" id="ARBA00022723"/>
    </source>
</evidence>
<dbReference type="PANTHER" id="PTHR42693">
    <property type="entry name" value="ARYLSULFATASE FAMILY MEMBER"/>
    <property type="match status" value="1"/>
</dbReference>
<dbReference type="Pfam" id="PF00884">
    <property type="entry name" value="Sulfatase"/>
    <property type="match status" value="1"/>
</dbReference>
<dbReference type="EMBL" id="JANUAE010000012">
    <property type="protein sequence ID" value="MCS3711324.1"/>
    <property type="molecule type" value="Genomic_DNA"/>
</dbReference>
<accession>A0A9X2Q6Z4</accession>
<gene>
    <name evidence="9" type="ORF">GGP61_002957</name>
</gene>
<dbReference type="GO" id="GO:0004065">
    <property type="term" value="F:arylsulfatase activity"/>
    <property type="evidence" value="ECO:0007669"/>
    <property type="project" value="TreeGrafter"/>
</dbReference>
<dbReference type="RefSeq" id="WP_272506558.1">
    <property type="nucleotide sequence ID" value="NZ_JANUAE010000012.1"/>
</dbReference>
<dbReference type="InterPro" id="IPR024607">
    <property type="entry name" value="Sulfatase_CS"/>
</dbReference>
<dbReference type="GO" id="GO:0046872">
    <property type="term" value="F:metal ion binding"/>
    <property type="evidence" value="ECO:0007669"/>
    <property type="project" value="UniProtKB-KW"/>
</dbReference>
<evidence type="ECO:0000313" key="10">
    <source>
        <dbReference type="Proteomes" id="UP001155057"/>
    </source>
</evidence>
<dbReference type="Gene3D" id="3.40.720.10">
    <property type="entry name" value="Alkaline Phosphatase, subunit A"/>
    <property type="match status" value="1"/>
</dbReference>
<keyword evidence="5" id="KW-0378">Hydrolase</keyword>
<feature type="region of interest" description="Disordered" evidence="7">
    <location>
        <begin position="441"/>
        <end position="464"/>
    </location>
</feature>
<dbReference type="AlphaFoldDB" id="A0A9X2Q6Z4"/>
<evidence type="ECO:0000256" key="2">
    <source>
        <dbReference type="ARBA" id="ARBA00008779"/>
    </source>
</evidence>
<dbReference type="InterPro" id="IPR050738">
    <property type="entry name" value="Sulfatase"/>
</dbReference>
<evidence type="ECO:0000256" key="1">
    <source>
        <dbReference type="ARBA" id="ARBA00001913"/>
    </source>
</evidence>
<sequence>MDRRTFLQRMGLAGLAAGWPWGGGRGRDPAWPNVVLILVDDLGWTDLGCYGNDLHDTPTLDRLAQQGARFTDAYAAAPNCSPTRSALLTGHSPAALNITDYIPGRDVPHAQLRPPEGCHALPPSPPTLAARLREVGYTTSSIGKWHLGTGAALPTRRGFDESVAPGQQHQKSMFPPYGVPGLDGAEGDTYLTDRLSRAAQRFIRKNATDPFFLYLPHYAVHRPHEAKPDLLAKYRARVPNGDEKRAVYAAMVEALDQSTRRVVDTLQAEGVWSNTVLFFTSDNGPTDVSPPRPLRGGKGTLYEGGLRVPLIATGPGVAPATIDTPVTSHDLPATVLDWVDGTSADTVEGASLRPLLQNREPPLREALYWHYPHYSWREQRPAGVIRRGHHKLIDYYHCEEAELYDLTADVGETNDLSAEQPGRVRRLQARHADWRRRVDAEMPEPNPDFDPEKAAVPACTEMEG</sequence>
<organism evidence="9 10">
    <name type="scientific">Salinibacter ruber</name>
    <dbReference type="NCBI Taxonomy" id="146919"/>
    <lineage>
        <taxon>Bacteria</taxon>
        <taxon>Pseudomonadati</taxon>
        <taxon>Rhodothermota</taxon>
        <taxon>Rhodothermia</taxon>
        <taxon>Rhodothermales</taxon>
        <taxon>Salinibacteraceae</taxon>
        <taxon>Salinibacter</taxon>
    </lineage>
</organism>
<evidence type="ECO:0000256" key="7">
    <source>
        <dbReference type="SAM" id="MobiDB-lite"/>
    </source>
</evidence>
<keyword evidence="4" id="KW-0732">Signal</keyword>
<dbReference type="PROSITE" id="PS00149">
    <property type="entry name" value="SULFATASE_2"/>
    <property type="match status" value="1"/>
</dbReference>
<proteinExistence type="inferred from homology"/>